<keyword evidence="4 5" id="KW-0472">Membrane</keyword>
<dbReference type="InterPro" id="IPR007452">
    <property type="entry name" value="TamB_C"/>
</dbReference>
<proteinExistence type="predicted"/>
<evidence type="ECO:0000313" key="8">
    <source>
        <dbReference type="Proteomes" id="UP000500857"/>
    </source>
</evidence>
<name>A0A6H1TZS5_9CYAN</name>
<evidence type="ECO:0000256" key="1">
    <source>
        <dbReference type="ARBA" id="ARBA00004167"/>
    </source>
</evidence>
<evidence type="ECO:0000313" key="7">
    <source>
        <dbReference type="EMBL" id="QIZ71273.1"/>
    </source>
</evidence>
<keyword evidence="3 5" id="KW-1133">Transmembrane helix</keyword>
<dbReference type="Pfam" id="PF04357">
    <property type="entry name" value="TamB"/>
    <property type="match status" value="1"/>
</dbReference>
<dbReference type="GO" id="GO:0009306">
    <property type="term" value="P:protein secretion"/>
    <property type="evidence" value="ECO:0007669"/>
    <property type="project" value="InterPro"/>
</dbReference>
<feature type="transmembrane region" description="Helical" evidence="5">
    <location>
        <begin position="27"/>
        <end position="50"/>
    </location>
</feature>
<reference evidence="7 8" key="1">
    <citation type="submission" date="2020-04" db="EMBL/GenBank/DDBJ databases">
        <authorList>
            <person name="Basu S."/>
            <person name="Maruthanayagam V."/>
            <person name="Chakraborty S."/>
            <person name="Pramanik A."/>
            <person name="Mukherjee J."/>
            <person name="Brink B."/>
        </authorList>
    </citation>
    <scope>NUCLEOTIDE SEQUENCE [LARGE SCALE GENOMIC DNA]</scope>
    <source>
        <strain evidence="7 8">AP17</strain>
    </source>
</reference>
<dbReference type="KEGG" id="oxy:HCG48_12330"/>
<keyword evidence="2 5" id="KW-0812">Transmembrane</keyword>
<evidence type="ECO:0000256" key="3">
    <source>
        <dbReference type="ARBA" id="ARBA00022989"/>
    </source>
</evidence>
<dbReference type="GO" id="GO:0005886">
    <property type="term" value="C:plasma membrane"/>
    <property type="evidence" value="ECO:0007669"/>
    <property type="project" value="InterPro"/>
</dbReference>
<comment type="subcellular location">
    <subcellularLocation>
        <location evidence="1">Membrane</location>
        <topology evidence="1">Single-pass membrane protein</topology>
    </subcellularLocation>
</comment>
<evidence type="ECO:0000256" key="2">
    <source>
        <dbReference type="ARBA" id="ARBA00022692"/>
    </source>
</evidence>
<accession>A0A6H1TZS5</accession>
<evidence type="ECO:0000256" key="5">
    <source>
        <dbReference type="SAM" id="Phobius"/>
    </source>
</evidence>
<dbReference type="RefSeq" id="WP_168569427.1">
    <property type="nucleotide sequence ID" value="NZ_CP051167.1"/>
</dbReference>
<dbReference type="PANTHER" id="PTHR34457:SF3">
    <property type="entry name" value="PROTEIN TIC236, CHLOROPLASTIC"/>
    <property type="match status" value="1"/>
</dbReference>
<feature type="domain" description="Translocation and assembly module TamB C-terminal" evidence="6">
    <location>
        <begin position="1684"/>
        <end position="1964"/>
    </location>
</feature>
<evidence type="ECO:0000256" key="4">
    <source>
        <dbReference type="ARBA" id="ARBA00023136"/>
    </source>
</evidence>
<keyword evidence="8" id="KW-1185">Reference proteome</keyword>
<organism evidence="7 8">
    <name type="scientific">Oxynema aestuarii AP17</name>
    <dbReference type="NCBI Taxonomy" id="2064643"/>
    <lineage>
        <taxon>Bacteria</taxon>
        <taxon>Bacillati</taxon>
        <taxon>Cyanobacteriota</taxon>
        <taxon>Cyanophyceae</taxon>
        <taxon>Oscillatoriophycideae</taxon>
        <taxon>Oscillatoriales</taxon>
        <taxon>Oscillatoriaceae</taxon>
        <taxon>Oxynema</taxon>
        <taxon>Oxynema aestuarii</taxon>
    </lineage>
</organism>
<dbReference type="Proteomes" id="UP000500857">
    <property type="component" value="Chromosome"/>
</dbReference>
<gene>
    <name evidence="7" type="ORF">HCG48_12330</name>
</gene>
<evidence type="ECO:0000259" key="6">
    <source>
        <dbReference type="Pfam" id="PF04357"/>
    </source>
</evidence>
<dbReference type="EMBL" id="CP051167">
    <property type="protein sequence ID" value="QIZ71273.1"/>
    <property type="molecule type" value="Genomic_DNA"/>
</dbReference>
<dbReference type="PANTHER" id="PTHR34457">
    <property type="entry name" value="EMBRYO DEFECTIVE 2410"/>
    <property type="match status" value="1"/>
</dbReference>
<protein>
    <submittedName>
        <fullName evidence="7">DUF748 domain-containing protein</fullName>
    </submittedName>
</protein>
<dbReference type="InterPro" id="IPR053022">
    <property type="entry name" value="Chloroplast_translocon_comp"/>
</dbReference>
<sequence>MTHPPTPEPDRPRNPLKRFVRWLKRPSTLMIGGGVLVLTTAGGIWGYFWLDRQLAPLIGRQLSEILNRPVRVGELEGLSFNGIRFGRSLVPATATDPDRISIEAIDVGFDLSPLVWNRSLPLQITLVRPNIYLEQNELGEWINLELESKEESEPLPIELPTTIAVENAEIILLSYQKTIPLQLTVNGTATLSQQFKFATYDFEVEFKQGQVHLMGETAIESGRTKANARIQNLALTSLDPVVPTGTPVNIAGGNINANLAIDLASFEELPSLSGTFRLDRAQIASDSLTGVAEASGLLRFQGQIVRLEEVRASYGPVSVEAGGSIDLNRGFDVGVRVNPFQIAEVLDRFKIELPVAAQAMLTGNFEIAGGLENPEINGQIRTQGTTTIDRVDLAEIRVGVAIDRRQLILNELLVRPRSGGTLTGTGQVQFPSENGGESAPMQWAFDMQANLPVDAIASAYGLPPNLSIGTLRASATVRGTPETPEARLIWELPNAEAAIASSRFPLSGGGEVVLKGDTLTVGDTRLQIGDGAIVARANANLKTSQWQAFAQIEQFPLDPFVPFPVQLSSGRVEASGSLKNPAPEAIAASADLEVAVAGGRVDLRGRLDEGEMTGLVTASSLQLQQVGAPIAIALLGGNARISGNIQNLDPTAIAVETDLRLGVAEAIVSARGRLDRGIVRMSANSTPLELAGWIPDLPVPVSLLASQATVSAAIADLLAAAETQDLSGIEATANLRLGVAGGTANAIARLDAGRLRLDADATAIALSPFVPDLPVEASLSTASVQFSGAIADLLAAAETRDLSGIEAQVEGNFAIADGTARAIARLEGNNVTASARSSAIDLTNLIPETEGAIAVRGSRLNLETSVNELLQLAETQDFTGIRADGSVDLGIADGSARAQFALTRGNLNLTSNASGINLTTLVPTLPVPVRLNRGRVELSAAIATWLDAAQRRNLEGIRARAEADLGVADGRIDARAAIADLNWNSTIALSGIDVAQVVANLAIPTDRLAIAPDDTLDGRLELSGALPSPFDLDGATLNLRAEAIDLRFGEQAIAADGTLMLSNLTTTPELARVDLDVRARSNLGRLPVVLPPDVRIRGQLAFDGRLRGTNLLSNPLAPGNFQLVGDLNLDNFALNEIVFDPSLSGSLTLEPGRELAIALRGPRDVIAARLDPCTRSDCPAPYLPAFVELRQGEATENPVIATGRRRGDRFNLAIENFPLALLQLSPGEDFGISGDLAGTVSGEISANLFTFETAGTLAIDRPTLGYLQGEQFQVKFSYRDGVARVSEATVALGETRYRFQGGVDLNTGELQGEAIVERGYIQDLLATFKWSSLSDLARGIQTPNRSAIALETAAVGESDATLMAQLRRFSEMSAFIEQIAQIRRAPGTPTELDLQGEYTGSVTVGGTLENPQVNFELKATDWKWRPKRAFATITEPLGLAIEENRVIPIDLVVIRGGFNNGAVTVQPMRLEFSGTVVSFVGQLQPQTLSGQFRLENLALDTIRNFAAIPLDVHGNLNASAQLSGTVENPQVRGEVSFSEGTLNGEALERLLASFSLSDKRARLATVEPSFMSLQASLPVPPVAGENEEIAIDANLGTEAIALMSAFSGGQLEWVAGEGQVELKARGNLNLAAGTVDDLVATGNVLLDEAIVNMAALPEGEVKINGKIALTQDRIQVEQVAAEFAESHLSASGVLPLLQPFPVENPLTIALDRGELKLDGLYEGEIGGKVVISGAALAPVIGGNLELANAKVLVPKAEATQPETTTVAETWAIEDGPAVESAPVVPRFDDFRVAIGDDFNIDGSPLYQFRITGDLLINGLLDDLRPQGTIYLKRGEIDVFSSQFFLTRAYDHRVTFDPNWGLDPFLDIQFGTLAFETPRIRELQRENSEIREDIVVSPRPDQIKITLAVRGRSSEIIAEMENDSDLIDVVELSSIPSRTESQILALLGGQFLATIEELEGQSPRELVEFAFNRYVIQPVIRDVLFTVEEFVSGVGRKMGLKDLQVYPVVEALYEVGDNETVGISYDYTFEQFEVKYRINF</sequence>